<dbReference type="FunFam" id="2.30.180.10:FF:000032">
    <property type="entry name" value="Fasciclin domain-containing protein, putative"/>
    <property type="match status" value="1"/>
</dbReference>
<evidence type="ECO:0000259" key="10">
    <source>
        <dbReference type="PROSITE" id="PS50213"/>
    </source>
</evidence>
<evidence type="ECO:0000256" key="3">
    <source>
        <dbReference type="ARBA" id="ARBA00022603"/>
    </source>
</evidence>
<dbReference type="GO" id="GO:0008033">
    <property type="term" value="P:tRNA processing"/>
    <property type="evidence" value="ECO:0007669"/>
    <property type="project" value="UniProtKB-KW"/>
</dbReference>
<evidence type="ECO:0000313" key="11">
    <source>
        <dbReference type="EMBL" id="KAK4145367.1"/>
    </source>
</evidence>
<dbReference type="InterPro" id="IPR036602">
    <property type="entry name" value="tRNA_yW-synthesising-like_sf"/>
</dbReference>
<comment type="caution">
    <text evidence="11">The sequence shown here is derived from an EMBL/GenBank/DDBJ whole genome shotgun (WGS) entry which is preliminary data.</text>
</comment>
<dbReference type="GeneID" id="87813315"/>
<dbReference type="SMART" id="SM00554">
    <property type="entry name" value="FAS1"/>
    <property type="match status" value="2"/>
</dbReference>
<comment type="similarity">
    <text evidence="1">Belongs to the TYW3 family.</text>
</comment>
<dbReference type="AlphaFoldDB" id="A0AAN6V5W6"/>
<reference evidence="11" key="1">
    <citation type="journal article" date="2023" name="Mol. Phylogenet. Evol.">
        <title>Genome-scale phylogeny and comparative genomics of the fungal order Sordariales.</title>
        <authorList>
            <person name="Hensen N."/>
            <person name="Bonometti L."/>
            <person name="Westerberg I."/>
            <person name="Brannstrom I.O."/>
            <person name="Guillou S."/>
            <person name="Cros-Aarteil S."/>
            <person name="Calhoun S."/>
            <person name="Haridas S."/>
            <person name="Kuo A."/>
            <person name="Mondo S."/>
            <person name="Pangilinan J."/>
            <person name="Riley R."/>
            <person name="LaButti K."/>
            <person name="Andreopoulos B."/>
            <person name="Lipzen A."/>
            <person name="Chen C."/>
            <person name="Yan M."/>
            <person name="Daum C."/>
            <person name="Ng V."/>
            <person name="Clum A."/>
            <person name="Steindorff A."/>
            <person name="Ohm R.A."/>
            <person name="Martin F."/>
            <person name="Silar P."/>
            <person name="Natvig D.O."/>
            <person name="Lalanne C."/>
            <person name="Gautier V."/>
            <person name="Ament-Velasquez S.L."/>
            <person name="Kruys A."/>
            <person name="Hutchinson M.I."/>
            <person name="Powell A.J."/>
            <person name="Barry K."/>
            <person name="Miller A.N."/>
            <person name="Grigoriev I.V."/>
            <person name="Debuchy R."/>
            <person name="Gladieux P."/>
            <person name="Hiltunen Thoren M."/>
            <person name="Johannesson H."/>
        </authorList>
    </citation>
    <scope>NUCLEOTIDE SEQUENCE</scope>
    <source>
        <strain evidence="11">CBS 141.50</strain>
    </source>
</reference>
<dbReference type="EMBL" id="MU853569">
    <property type="protein sequence ID" value="KAK4145367.1"/>
    <property type="molecule type" value="Genomic_DNA"/>
</dbReference>
<keyword evidence="4" id="KW-0808">Transferase</keyword>
<feature type="signal peptide" evidence="9">
    <location>
        <begin position="1"/>
        <end position="17"/>
    </location>
</feature>
<comment type="catalytic activity">
    <reaction evidence="8">
        <text>4-demethyl-7-[(3S)-3-amino-3-carboxypropyl]wyosine(37) in tRNA(Phe) + S-adenosyl-L-methionine = 7-[(3S)-3-amino-3-carboxypropyl]wyosine(37) in tRNA(Phe) + S-adenosyl-L-homocysteine + H(+)</text>
        <dbReference type="Rhea" id="RHEA:36635"/>
        <dbReference type="Rhea" id="RHEA-COMP:10378"/>
        <dbReference type="Rhea" id="RHEA-COMP:10379"/>
        <dbReference type="ChEBI" id="CHEBI:15378"/>
        <dbReference type="ChEBI" id="CHEBI:57856"/>
        <dbReference type="ChEBI" id="CHEBI:59789"/>
        <dbReference type="ChEBI" id="CHEBI:73543"/>
        <dbReference type="ChEBI" id="CHEBI:73550"/>
        <dbReference type="EC" id="2.1.1.282"/>
    </reaction>
</comment>
<proteinExistence type="inferred from homology"/>
<organism evidence="11 12">
    <name type="scientific">Dichotomopilus funicola</name>
    <dbReference type="NCBI Taxonomy" id="1934379"/>
    <lineage>
        <taxon>Eukaryota</taxon>
        <taxon>Fungi</taxon>
        <taxon>Dikarya</taxon>
        <taxon>Ascomycota</taxon>
        <taxon>Pezizomycotina</taxon>
        <taxon>Sordariomycetes</taxon>
        <taxon>Sordariomycetidae</taxon>
        <taxon>Sordariales</taxon>
        <taxon>Chaetomiaceae</taxon>
        <taxon>Dichotomopilus</taxon>
    </lineage>
</organism>
<gene>
    <name evidence="11" type="ORF">C8A04DRAFT_10751</name>
</gene>
<keyword evidence="9" id="KW-0732">Signal</keyword>
<evidence type="ECO:0000256" key="1">
    <source>
        <dbReference type="ARBA" id="ARBA00008569"/>
    </source>
</evidence>
<evidence type="ECO:0000313" key="12">
    <source>
        <dbReference type="Proteomes" id="UP001302676"/>
    </source>
</evidence>
<evidence type="ECO:0000256" key="7">
    <source>
        <dbReference type="ARBA" id="ARBA00030554"/>
    </source>
</evidence>
<keyword evidence="12" id="KW-1185">Reference proteome</keyword>
<dbReference type="SUPFAM" id="SSF111278">
    <property type="entry name" value="SSo0622-like"/>
    <property type="match status" value="1"/>
</dbReference>
<dbReference type="EC" id="2.1.1.282" evidence="2"/>
<evidence type="ECO:0000256" key="2">
    <source>
        <dbReference type="ARBA" id="ARBA00012750"/>
    </source>
</evidence>
<evidence type="ECO:0000256" key="6">
    <source>
        <dbReference type="ARBA" id="ARBA00022694"/>
    </source>
</evidence>
<feature type="chain" id="PRO_5042846635" description="tRNA(Phe) 7-[(3-amino-3-carboxypropyl)-4-demethylwyosine(37)-N(4)]-methyltransferase" evidence="9">
    <location>
        <begin position="18"/>
        <end position="688"/>
    </location>
</feature>
<dbReference type="InterPro" id="IPR000782">
    <property type="entry name" value="FAS1_domain"/>
</dbReference>
<dbReference type="GO" id="GO:0008168">
    <property type="term" value="F:methyltransferase activity"/>
    <property type="evidence" value="ECO:0007669"/>
    <property type="project" value="UniProtKB-KW"/>
</dbReference>
<dbReference type="Gene3D" id="2.30.180.10">
    <property type="entry name" value="FAS1 domain"/>
    <property type="match status" value="2"/>
</dbReference>
<name>A0AAN6V5W6_9PEZI</name>
<dbReference type="PROSITE" id="PS50213">
    <property type="entry name" value="FAS1"/>
    <property type="match status" value="2"/>
</dbReference>
<evidence type="ECO:0000256" key="4">
    <source>
        <dbReference type="ARBA" id="ARBA00022679"/>
    </source>
</evidence>
<keyword evidence="5" id="KW-0949">S-adenosyl-L-methionine</keyword>
<evidence type="ECO:0000256" key="8">
    <source>
        <dbReference type="ARBA" id="ARBA00049202"/>
    </source>
</evidence>
<dbReference type="Gene3D" id="3.30.1960.10">
    <property type="entry name" value="tRNA wybutosine-synthesizing-like"/>
    <property type="match status" value="1"/>
</dbReference>
<protein>
    <recommendedName>
        <fullName evidence="2">tRNA(Phe) 7-[(3-amino-3-carboxypropyl)-4-demethylwyosine(37)-N(4)]-methyltransferase</fullName>
        <ecNumber evidence="2">2.1.1.282</ecNumber>
    </recommendedName>
    <alternativeName>
        <fullName evidence="7">tRNA(Phe) 7-((3-amino-3-carboxypropyl)-4-demethylwyosine(37)-N(4))-methyltransferase</fullName>
    </alternativeName>
</protein>
<evidence type="ECO:0000256" key="5">
    <source>
        <dbReference type="ARBA" id="ARBA00022691"/>
    </source>
</evidence>
<dbReference type="InterPro" id="IPR036378">
    <property type="entry name" value="FAS1_dom_sf"/>
</dbReference>
<sequence>MHLSRLLPLSLVASVSAQSLASILEANNATLSTLTNLLTLVPDVVQALSTAQNVTVLAPSDTAFANLLARNPKSAELMNNPRALAGVLQYHVLVGKLLSSAFSATPQFPSTLLGAPFTNVTGGQRVGLVTVDGSATILSGFKQAAKVVTPDVAFDGGNIVHVIDTVLTVPANPGQTAINTGLTSLAGALTAANLVDAVNGLTDVTIFAPSNDAFKAIGSALGSLSVEDLTSILGFHVLPGQLQFSPDLLSADQITLATLQGQNVTVRRDGTQVFVNSAKVVLADVLTSNGVVHVLDNVLNPANISATPDPAAATQAPAFEGVAAVADAPLTSGITKSTNLDSLKNMKNLGTPGPAFTLRKQKILSQLALPDEQYTDASPKGSVDVRIRALIDQINTTYAGLVTTSSCAGRVSVYLEGRKAAVSSTAGERDGGAAGGRVVVEDEGGRSMEVAAVVGSGSGNGSVASGSASSAGGKGGGEWLFVSHDPIQTREYRAGVAEEGYEKLLLGGNGGLPTGGSGLDDAARLIHFKFEPMILHILTASLEHAQLVVQAGMEAGFRETGAVSLLARQPDEEATPMVAVRSMGLSFESLIGAETNGVRQLTVSPEYLETLVRISNERFAENDKRIARFSAALEAAFTPPKGKDDWEDAQVRRERKRLEGLRRREELKKEIAVKTEAPTIESLQLNIA</sequence>
<accession>A0AAN6V5W6</accession>
<dbReference type="Proteomes" id="UP001302676">
    <property type="component" value="Unassembled WGS sequence"/>
</dbReference>
<dbReference type="PANTHER" id="PTHR48418">
    <property type="entry name" value="TRNA WYBUTOSINE-SYNTHESIZING PROTEIN 3"/>
    <property type="match status" value="1"/>
</dbReference>
<dbReference type="Pfam" id="PF02676">
    <property type="entry name" value="TYW3"/>
    <property type="match status" value="1"/>
</dbReference>
<dbReference type="RefSeq" id="XP_062638738.1">
    <property type="nucleotide sequence ID" value="XM_062776702.1"/>
</dbReference>
<keyword evidence="6" id="KW-0819">tRNA processing</keyword>
<feature type="domain" description="FAS1" evidence="10">
    <location>
        <begin position="18"/>
        <end position="167"/>
    </location>
</feature>
<reference evidence="11" key="2">
    <citation type="submission" date="2023-05" db="EMBL/GenBank/DDBJ databases">
        <authorList>
            <consortium name="Lawrence Berkeley National Laboratory"/>
            <person name="Steindorff A."/>
            <person name="Hensen N."/>
            <person name="Bonometti L."/>
            <person name="Westerberg I."/>
            <person name="Brannstrom I.O."/>
            <person name="Guillou S."/>
            <person name="Cros-Aarteil S."/>
            <person name="Calhoun S."/>
            <person name="Haridas S."/>
            <person name="Kuo A."/>
            <person name="Mondo S."/>
            <person name="Pangilinan J."/>
            <person name="Riley R."/>
            <person name="Labutti K."/>
            <person name="Andreopoulos B."/>
            <person name="Lipzen A."/>
            <person name="Chen C."/>
            <person name="Yanf M."/>
            <person name="Daum C."/>
            <person name="Ng V."/>
            <person name="Clum A."/>
            <person name="Ohm R."/>
            <person name="Martin F."/>
            <person name="Silar P."/>
            <person name="Natvig D."/>
            <person name="Lalanne C."/>
            <person name="Gautier V."/>
            <person name="Ament-Velasquez S.L."/>
            <person name="Kruys A."/>
            <person name="Hutchinson M.I."/>
            <person name="Powell A.J."/>
            <person name="Barry K."/>
            <person name="Miller A.N."/>
            <person name="Grigoriev I.V."/>
            <person name="Debuchy R."/>
            <person name="Gladieux P."/>
            <person name="Thoren M.H."/>
            <person name="Johannesson H."/>
        </authorList>
    </citation>
    <scope>NUCLEOTIDE SEQUENCE</scope>
    <source>
        <strain evidence="11">CBS 141.50</strain>
    </source>
</reference>
<evidence type="ECO:0000256" key="9">
    <source>
        <dbReference type="SAM" id="SignalP"/>
    </source>
</evidence>
<dbReference type="InterPro" id="IPR003827">
    <property type="entry name" value="tRNA_yW-synthesising"/>
</dbReference>
<feature type="domain" description="FAS1" evidence="10">
    <location>
        <begin position="169"/>
        <end position="299"/>
    </location>
</feature>
<keyword evidence="3 11" id="KW-0489">Methyltransferase</keyword>
<dbReference type="Pfam" id="PF02469">
    <property type="entry name" value="Fasciclin"/>
    <property type="match status" value="2"/>
</dbReference>
<dbReference type="SUPFAM" id="SSF82153">
    <property type="entry name" value="FAS1 domain"/>
    <property type="match status" value="2"/>
</dbReference>
<dbReference type="GO" id="GO:0032259">
    <property type="term" value="P:methylation"/>
    <property type="evidence" value="ECO:0007669"/>
    <property type="project" value="UniProtKB-KW"/>
</dbReference>
<dbReference type="PANTHER" id="PTHR48418:SF1">
    <property type="entry name" value="TRNA WYBUTOSINE-SYNTHESIZING PROTEIN 3"/>
    <property type="match status" value="1"/>
</dbReference>